<gene>
    <name evidence="2" type="ORF">P154DRAFT_525756</name>
</gene>
<sequence>MTGLLFSYLHYGTCCGPSLLLAFDWPVLVDLIAANGMSLCSAVPFVLLGVCNES</sequence>
<keyword evidence="1" id="KW-0472">Membrane</keyword>
<evidence type="ECO:0000313" key="3">
    <source>
        <dbReference type="Proteomes" id="UP000799779"/>
    </source>
</evidence>
<evidence type="ECO:0000256" key="1">
    <source>
        <dbReference type="SAM" id="Phobius"/>
    </source>
</evidence>
<evidence type="ECO:0000313" key="2">
    <source>
        <dbReference type="EMBL" id="KAF1996184.1"/>
    </source>
</evidence>
<keyword evidence="1" id="KW-0812">Transmembrane</keyword>
<reference evidence="2" key="1">
    <citation type="journal article" date="2020" name="Stud. Mycol.">
        <title>101 Dothideomycetes genomes: a test case for predicting lifestyles and emergence of pathogens.</title>
        <authorList>
            <person name="Haridas S."/>
            <person name="Albert R."/>
            <person name="Binder M."/>
            <person name="Bloem J."/>
            <person name="Labutti K."/>
            <person name="Salamov A."/>
            <person name="Andreopoulos B."/>
            <person name="Baker S."/>
            <person name="Barry K."/>
            <person name="Bills G."/>
            <person name="Bluhm B."/>
            <person name="Cannon C."/>
            <person name="Castanera R."/>
            <person name="Culley D."/>
            <person name="Daum C."/>
            <person name="Ezra D."/>
            <person name="Gonzalez J."/>
            <person name="Henrissat B."/>
            <person name="Kuo A."/>
            <person name="Liang C."/>
            <person name="Lipzen A."/>
            <person name="Lutzoni F."/>
            <person name="Magnuson J."/>
            <person name="Mondo S."/>
            <person name="Nolan M."/>
            <person name="Ohm R."/>
            <person name="Pangilinan J."/>
            <person name="Park H.-J."/>
            <person name="Ramirez L."/>
            <person name="Alfaro M."/>
            <person name="Sun H."/>
            <person name="Tritt A."/>
            <person name="Yoshinaga Y."/>
            <person name="Zwiers L.-H."/>
            <person name="Turgeon B."/>
            <person name="Goodwin S."/>
            <person name="Spatafora J."/>
            <person name="Crous P."/>
            <person name="Grigoriev I."/>
        </authorList>
    </citation>
    <scope>NUCLEOTIDE SEQUENCE</scope>
    <source>
        <strain evidence="2">CBS 123094</strain>
    </source>
</reference>
<keyword evidence="1" id="KW-1133">Transmembrane helix</keyword>
<protein>
    <submittedName>
        <fullName evidence="2">Uncharacterized protein</fullName>
    </submittedName>
</protein>
<feature type="transmembrane region" description="Helical" evidence="1">
    <location>
        <begin position="32"/>
        <end position="51"/>
    </location>
</feature>
<name>A0A6A5W5G9_9PLEO</name>
<keyword evidence="3" id="KW-1185">Reference proteome</keyword>
<dbReference type="EMBL" id="ML977628">
    <property type="protein sequence ID" value="KAF1996184.1"/>
    <property type="molecule type" value="Genomic_DNA"/>
</dbReference>
<dbReference type="Proteomes" id="UP000799779">
    <property type="component" value="Unassembled WGS sequence"/>
</dbReference>
<organism evidence="2 3">
    <name type="scientific">Amniculicola lignicola CBS 123094</name>
    <dbReference type="NCBI Taxonomy" id="1392246"/>
    <lineage>
        <taxon>Eukaryota</taxon>
        <taxon>Fungi</taxon>
        <taxon>Dikarya</taxon>
        <taxon>Ascomycota</taxon>
        <taxon>Pezizomycotina</taxon>
        <taxon>Dothideomycetes</taxon>
        <taxon>Pleosporomycetidae</taxon>
        <taxon>Pleosporales</taxon>
        <taxon>Amniculicolaceae</taxon>
        <taxon>Amniculicola</taxon>
    </lineage>
</organism>
<accession>A0A6A5W5G9</accession>
<proteinExistence type="predicted"/>
<dbReference type="AlphaFoldDB" id="A0A6A5W5G9"/>